<keyword evidence="3" id="KW-1185">Reference proteome</keyword>
<organism evidence="2 3">
    <name type="scientific">Babjeviella inositovora NRRL Y-12698</name>
    <dbReference type="NCBI Taxonomy" id="984486"/>
    <lineage>
        <taxon>Eukaryota</taxon>
        <taxon>Fungi</taxon>
        <taxon>Dikarya</taxon>
        <taxon>Ascomycota</taxon>
        <taxon>Saccharomycotina</taxon>
        <taxon>Pichiomycetes</taxon>
        <taxon>Serinales incertae sedis</taxon>
        <taxon>Babjeviella</taxon>
    </lineage>
</organism>
<dbReference type="PANTHER" id="PTHR11614">
    <property type="entry name" value="PHOSPHOLIPASE-RELATED"/>
    <property type="match status" value="1"/>
</dbReference>
<dbReference type="Proteomes" id="UP000094336">
    <property type="component" value="Unassembled WGS sequence"/>
</dbReference>
<dbReference type="AlphaFoldDB" id="A0A1E3QXJ0"/>
<dbReference type="SUPFAM" id="SSF53474">
    <property type="entry name" value="alpha/beta-Hydrolases"/>
    <property type="match status" value="1"/>
</dbReference>
<feature type="domain" description="Serine aminopeptidase S33" evidence="1">
    <location>
        <begin position="41"/>
        <end position="283"/>
    </location>
</feature>
<dbReference type="InterPro" id="IPR029058">
    <property type="entry name" value="AB_hydrolase_fold"/>
</dbReference>
<dbReference type="STRING" id="984486.A0A1E3QXJ0"/>
<dbReference type="EMBL" id="KV454426">
    <property type="protein sequence ID" value="ODQ82390.1"/>
    <property type="molecule type" value="Genomic_DNA"/>
</dbReference>
<sequence length="302" mass="33958">MATNNPIPYTSKNTFEEKYIEIKGLKFRTHNWPVPADVPYKAKIIIVHGFCEHVVLYTKVCDQLCSEGYECFVFDQRGAGLTSPGKEKGITNDAFTYADLDQMIGLNLKSLPDGKKLFLFGHSMGGGILLNVGIKGVFRDRLAGIVAMGPLIISHPKTKPNPLLRAALGQVCKILPNMKIDAKLQADYILGDSPWKQYLIDDPLCKAVGSLRQMQDMLVRGEKLLDPEYASKMKKDLPVLITHGEQDYINDIKGSRQFFDMCGSTDKKLTTYETGRHSLYLEGDEVYVPWFKDVLEFFNGHL</sequence>
<dbReference type="GeneID" id="30149312"/>
<protein>
    <recommendedName>
        <fullName evidence="1">Serine aminopeptidase S33 domain-containing protein</fullName>
    </recommendedName>
</protein>
<evidence type="ECO:0000259" key="1">
    <source>
        <dbReference type="Pfam" id="PF12146"/>
    </source>
</evidence>
<accession>A0A1E3QXJ0</accession>
<dbReference type="RefSeq" id="XP_018987718.1">
    <property type="nucleotide sequence ID" value="XM_019131459.1"/>
</dbReference>
<dbReference type="GO" id="GO:0016020">
    <property type="term" value="C:membrane"/>
    <property type="evidence" value="ECO:0007669"/>
    <property type="project" value="EnsemblFungi"/>
</dbReference>
<dbReference type="GO" id="GO:0006641">
    <property type="term" value="P:triglyceride metabolic process"/>
    <property type="evidence" value="ECO:0007669"/>
    <property type="project" value="EnsemblFungi"/>
</dbReference>
<dbReference type="OrthoDB" id="10249433at2759"/>
<reference evidence="3" key="1">
    <citation type="submission" date="2016-05" db="EMBL/GenBank/DDBJ databases">
        <title>Comparative genomics of biotechnologically important yeasts.</title>
        <authorList>
            <consortium name="DOE Joint Genome Institute"/>
            <person name="Riley R."/>
            <person name="Haridas S."/>
            <person name="Wolfe K.H."/>
            <person name="Lopes M.R."/>
            <person name="Hittinger C.T."/>
            <person name="Goker M."/>
            <person name="Salamov A."/>
            <person name="Wisecaver J."/>
            <person name="Long T.M."/>
            <person name="Aerts A.L."/>
            <person name="Barry K."/>
            <person name="Choi C."/>
            <person name="Clum A."/>
            <person name="Coughlan A.Y."/>
            <person name="Deshpande S."/>
            <person name="Douglass A.P."/>
            <person name="Hanson S.J."/>
            <person name="Klenk H.-P."/>
            <person name="Labutti K."/>
            <person name="Lapidus A."/>
            <person name="Lindquist E."/>
            <person name="Lipzen A."/>
            <person name="Meier-Kolthoff J.P."/>
            <person name="Ohm R.A."/>
            <person name="Otillar R.P."/>
            <person name="Pangilinan J."/>
            <person name="Peng Y."/>
            <person name="Rokas A."/>
            <person name="Rosa C.A."/>
            <person name="Scheuner C."/>
            <person name="Sibirny A.A."/>
            <person name="Slot J.C."/>
            <person name="Stielow J.B."/>
            <person name="Sun H."/>
            <person name="Kurtzman C.P."/>
            <person name="Blackwell M."/>
            <person name="Grigoriev I.V."/>
            <person name="Jeffries T.W."/>
        </authorList>
    </citation>
    <scope>NUCLEOTIDE SEQUENCE [LARGE SCALE GENOMIC DNA]</scope>
    <source>
        <strain evidence="3">NRRL Y-12698</strain>
    </source>
</reference>
<dbReference type="GO" id="GO:0005811">
    <property type="term" value="C:lipid droplet"/>
    <property type="evidence" value="ECO:0007669"/>
    <property type="project" value="EnsemblFungi"/>
</dbReference>
<dbReference type="GO" id="GO:0047372">
    <property type="term" value="F:monoacylglycerol lipase activity"/>
    <property type="evidence" value="ECO:0007669"/>
    <property type="project" value="EnsemblFungi"/>
</dbReference>
<gene>
    <name evidence="2" type="ORF">BABINDRAFT_29739</name>
</gene>
<dbReference type="Gene3D" id="3.40.50.1820">
    <property type="entry name" value="alpha/beta hydrolase"/>
    <property type="match status" value="1"/>
</dbReference>
<dbReference type="Pfam" id="PF12146">
    <property type="entry name" value="Hydrolase_4"/>
    <property type="match status" value="1"/>
</dbReference>
<evidence type="ECO:0000313" key="2">
    <source>
        <dbReference type="EMBL" id="ODQ82390.1"/>
    </source>
</evidence>
<dbReference type="InterPro" id="IPR051044">
    <property type="entry name" value="MAG_DAG_Lipase"/>
</dbReference>
<proteinExistence type="predicted"/>
<evidence type="ECO:0000313" key="3">
    <source>
        <dbReference type="Proteomes" id="UP000094336"/>
    </source>
</evidence>
<dbReference type="InterPro" id="IPR022742">
    <property type="entry name" value="Hydrolase_4"/>
</dbReference>
<name>A0A1E3QXJ0_9ASCO</name>